<dbReference type="EMBL" id="JBGMDY010000002">
    <property type="protein sequence ID" value="KAL2344961.1"/>
    <property type="molecule type" value="Genomic_DNA"/>
</dbReference>
<name>A0ABD1NA20_9FABA</name>
<feature type="domain" description="Cation/H(+) antiporter C-terminal" evidence="6">
    <location>
        <begin position="80"/>
        <end position="243"/>
    </location>
</feature>
<sequence length="278" mass="31076">MHDDICHVAEEKRVTVIILPFHKHWRLEVDEDNRHDRVLENVGHEWRLVNQKVLKNAPCSVAVLVDRGNLSPFPAAAQRVCIIFFGGPDDREALELGKRMLEHPTVKVSLARFVEKDGPNGNEIVLSFSSDKNSDHSYSFSTAKMNRQKEKVLDDEAMQEFGRKLNGKVQYIEKVSENIVEEVLAIGKSGEYDVIIVGKGRFPSNMVAGLAKREAEHAELGPIGDVLTSSTEVTSSLLIVQQHDVALGDDAPVHNVQYEHDHDSSDRVELSIANDKIV</sequence>
<evidence type="ECO:0000313" key="8">
    <source>
        <dbReference type="Proteomes" id="UP001603857"/>
    </source>
</evidence>
<dbReference type="InterPro" id="IPR057290">
    <property type="entry name" value="CHX17_C"/>
</dbReference>
<dbReference type="Pfam" id="PF23256">
    <property type="entry name" value="CHX17_2nd"/>
    <property type="match status" value="1"/>
</dbReference>
<keyword evidence="2" id="KW-0633">Potassium transport</keyword>
<evidence type="ECO:0000256" key="2">
    <source>
        <dbReference type="ARBA" id="ARBA00022538"/>
    </source>
</evidence>
<dbReference type="Gene3D" id="3.40.50.12370">
    <property type="match status" value="1"/>
</dbReference>
<keyword evidence="3" id="KW-0630">Potassium</keyword>
<dbReference type="InterPro" id="IPR057291">
    <property type="entry name" value="CHX17_2nd"/>
</dbReference>
<dbReference type="PANTHER" id="PTHR32468">
    <property type="entry name" value="CATION/H + ANTIPORTER"/>
    <property type="match status" value="1"/>
</dbReference>
<evidence type="ECO:0000256" key="3">
    <source>
        <dbReference type="ARBA" id="ARBA00022958"/>
    </source>
</evidence>
<organism evidence="7 8">
    <name type="scientific">Flemingia macrophylla</name>
    <dbReference type="NCBI Taxonomy" id="520843"/>
    <lineage>
        <taxon>Eukaryota</taxon>
        <taxon>Viridiplantae</taxon>
        <taxon>Streptophyta</taxon>
        <taxon>Embryophyta</taxon>
        <taxon>Tracheophyta</taxon>
        <taxon>Spermatophyta</taxon>
        <taxon>Magnoliopsida</taxon>
        <taxon>eudicotyledons</taxon>
        <taxon>Gunneridae</taxon>
        <taxon>Pentapetalae</taxon>
        <taxon>rosids</taxon>
        <taxon>fabids</taxon>
        <taxon>Fabales</taxon>
        <taxon>Fabaceae</taxon>
        <taxon>Papilionoideae</taxon>
        <taxon>50 kb inversion clade</taxon>
        <taxon>NPAAA clade</taxon>
        <taxon>indigoferoid/millettioid clade</taxon>
        <taxon>Phaseoleae</taxon>
        <taxon>Flemingia</taxon>
    </lineage>
</organism>
<evidence type="ECO:0000313" key="7">
    <source>
        <dbReference type="EMBL" id="KAL2344961.1"/>
    </source>
</evidence>
<keyword evidence="1" id="KW-0813">Transport</keyword>
<dbReference type="GO" id="GO:0006813">
    <property type="term" value="P:potassium ion transport"/>
    <property type="evidence" value="ECO:0007669"/>
    <property type="project" value="UniProtKB-KW"/>
</dbReference>
<evidence type="ECO:0000256" key="1">
    <source>
        <dbReference type="ARBA" id="ARBA00022448"/>
    </source>
</evidence>
<dbReference type="InterPro" id="IPR050794">
    <property type="entry name" value="CPA2_transporter"/>
</dbReference>
<comment type="caution">
    <text evidence="7">The sequence shown here is derived from an EMBL/GenBank/DDBJ whole genome shotgun (WGS) entry which is preliminary data.</text>
</comment>
<dbReference type="Proteomes" id="UP001603857">
    <property type="component" value="Unassembled WGS sequence"/>
</dbReference>
<accession>A0ABD1NA20</accession>
<dbReference type="Pfam" id="PF23259">
    <property type="entry name" value="CHX17_C"/>
    <property type="match status" value="1"/>
</dbReference>
<reference evidence="7 8" key="1">
    <citation type="submission" date="2024-08" db="EMBL/GenBank/DDBJ databases">
        <title>Insights into the chromosomal genome structure of Flemingia macrophylla.</title>
        <authorList>
            <person name="Ding Y."/>
            <person name="Zhao Y."/>
            <person name="Bi W."/>
            <person name="Wu M."/>
            <person name="Zhao G."/>
            <person name="Gong Y."/>
            <person name="Li W."/>
            <person name="Zhang P."/>
        </authorList>
    </citation>
    <scope>NUCLEOTIDE SEQUENCE [LARGE SCALE GENOMIC DNA]</scope>
    <source>
        <strain evidence="7">DYQJB</strain>
        <tissue evidence="7">Leaf</tissue>
    </source>
</reference>
<proteinExistence type="predicted"/>
<evidence type="ECO:0000259" key="6">
    <source>
        <dbReference type="Pfam" id="PF23259"/>
    </source>
</evidence>
<dbReference type="PANTHER" id="PTHR32468:SF0">
    <property type="entry name" value="K(+)_H(+) ANTIPORTER 1"/>
    <property type="match status" value="1"/>
</dbReference>
<keyword evidence="4" id="KW-0406">Ion transport</keyword>
<keyword evidence="8" id="KW-1185">Reference proteome</keyword>
<gene>
    <name evidence="7" type="ORF">Fmac_006246</name>
</gene>
<dbReference type="AlphaFoldDB" id="A0ABD1NA20"/>
<protein>
    <submittedName>
        <fullName evidence="7">Uncharacterized protein</fullName>
    </submittedName>
</protein>
<evidence type="ECO:0000259" key="5">
    <source>
        <dbReference type="Pfam" id="PF23256"/>
    </source>
</evidence>
<feature type="domain" description="Cation/H(+) antiporter central" evidence="5">
    <location>
        <begin position="1"/>
        <end position="73"/>
    </location>
</feature>
<evidence type="ECO:0000256" key="4">
    <source>
        <dbReference type="ARBA" id="ARBA00023065"/>
    </source>
</evidence>